<feature type="domain" description="Protein kinase" evidence="1">
    <location>
        <begin position="101"/>
        <end position="366"/>
    </location>
</feature>
<dbReference type="GO" id="GO:0005524">
    <property type="term" value="F:ATP binding"/>
    <property type="evidence" value="ECO:0007669"/>
    <property type="project" value="InterPro"/>
</dbReference>
<dbReference type="PANTHER" id="PTHR44329:SF214">
    <property type="entry name" value="PROTEIN KINASE DOMAIN-CONTAINING PROTEIN"/>
    <property type="match status" value="1"/>
</dbReference>
<comment type="caution">
    <text evidence="2">The sequence shown here is derived from an EMBL/GenBank/DDBJ whole genome shotgun (WGS) entry which is preliminary data.</text>
</comment>
<sequence>MNSNNDQENETQKMKSEFNELSTSNLGSVNNKNCSYCNNPFTAEELCCKNCGLYNIMEGWSSENSDIDKFIKDTMYNEIEKARHRIYCQFKCLEWVPFGRFTNIKKIGEGGFAKVYSAMWNDGRLNYEKYCDWKKLDSKPIKVALKRLNGSQNISTDYLNGLKMDYDLLKFYGITKDPITNEFMTILRFAERGNLRDILSNNFNNMFWKEKINLLCNLSTYLKNSHEMGYIHKNFHSGNVFYNSSCKRYYIADYGIYGSASEQNSNNKIYGVLPYIAPEVLNGKPHTLSSDVYSFGIIMTELSSGKPPFYDKEHNAGLGLDICKGLRPEFGEDTPEIYKKLASRCMNANSNQRPTAIQLNKMLEFWKNSIDGKTYGYKEEKIKTAFENADIEIRDISIEKNPDAVYTSRIFTFSELSEPINSYYFYHKSCSYCGKSFIEEFWCEECDPYNIMEGWNSGDPNVDKFIKDTMYNASQKSQNKFLEWIPFDRFIDIELIGKGEYTEVYSATWIDGRSHYYKLDGNWRKSGSGHTRVVLKKLNSSQNISIKYLNELKKYYELNKSGLNFYGMSKNPKTEEFLLITEFANNGNLRNILSSNFNNIFWNDKIKLLYNLAIDLKNLHERKYFHKNLHSGNILQIHNGYTLRDSYNSGTFRKKVYYNVKRLQQRLLDNAYYILDFGLTGLACEQKDNIIYGVLPYIAPEVLNGESYTSLSDIYSFGIIMVELSSGKPPFYDRKHDSDLALDICKGLRPEFGKGPPEIYKKLAYRCMSVNLDHRPTANELYSILNDWHNYEIVGYKRKITKLMFEEADKEIPNISSLYSKNSGAICTSRKFTFSNMPKPVNSSIIASYLKDLPRELIDYKKISNNCSRCNKPFIEESWCKTCDPYCMINGWTSGSLEVDEFISNTIYKAGSESNSTFIEWVPFDRFANKELIGEGGFAQVYSATWIDGKSKYEKQNDENWIKLNFVPKKVVLKKLNESQDISAKFLNELKTHWKLNAKSYDSTLKFYGMTMDPKTKEFMMIIEFANKGSLSNILSKNFSNLLWKDKIKLLYFVTIDLKNLHELGYLHMDLHSGNILQNGEASYISDFGLSGPAGKQESQDKLYGVLPYIAPEVLNREPYTFSSDIYSFGIIMTELSSGKPPFHSREHDLSLALDICNGTRPEFGKDTPEIYKKLAYRCMNANSIQRPTVIELNEILKFWYISTNQNIMGDNEEKIRAIFKEADKKIPNVSISYEKDTKYVSRALSFDNLPKPINSPIITSYLNSEGLYRLI</sequence>
<dbReference type="SUPFAM" id="SSF56112">
    <property type="entry name" value="Protein kinase-like (PK-like)"/>
    <property type="match status" value="3"/>
</dbReference>
<proteinExistence type="predicted"/>
<dbReference type="InterPro" id="IPR051681">
    <property type="entry name" value="Ser/Thr_Kinases-Pseudokinases"/>
</dbReference>
<gene>
    <name evidence="2" type="ORF">RirG_194610</name>
</gene>
<reference evidence="2 3" key="1">
    <citation type="submission" date="2014-02" db="EMBL/GenBank/DDBJ databases">
        <title>Single nucleus genome sequencing reveals high similarity among nuclei of an endomycorrhizal fungus.</title>
        <authorList>
            <person name="Lin K."/>
            <person name="Geurts R."/>
            <person name="Zhang Z."/>
            <person name="Limpens E."/>
            <person name="Saunders D.G."/>
            <person name="Mu D."/>
            <person name="Pang E."/>
            <person name="Cao H."/>
            <person name="Cha H."/>
            <person name="Lin T."/>
            <person name="Zhou Q."/>
            <person name="Shang Y."/>
            <person name="Li Y."/>
            <person name="Ivanov S."/>
            <person name="Sharma T."/>
            <person name="Velzen R.V."/>
            <person name="Ruijter N.D."/>
            <person name="Aanen D.K."/>
            <person name="Win J."/>
            <person name="Kamoun S."/>
            <person name="Bisseling T."/>
            <person name="Huang S."/>
        </authorList>
    </citation>
    <scope>NUCLEOTIDE SEQUENCE [LARGE SCALE GENOMIC DNA]</scope>
    <source>
        <strain evidence="3">DAOM197198w</strain>
    </source>
</reference>
<protein>
    <submittedName>
        <fullName evidence="2">Cdc15p</fullName>
    </submittedName>
</protein>
<dbReference type="AlphaFoldDB" id="A0A015LVZ1"/>
<evidence type="ECO:0000313" key="3">
    <source>
        <dbReference type="Proteomes" id="UP000022910"/>
    </source>
</evidence>
<dbReference type="Gene3D" id="1.10.510.10">
    <property type="entry name" value="Transferase(Phosphotransferase) domain 1"/>
    <property type="match status" value="3"/>
</dbReference>
<dbReference type="InterPro" id="IPR001245">
    <property type="entry name" value="Ser-Thr/Tyr_kinase_cat_dom"/>
</dbReference>
<dbReference type="Proteomes" id="UP000022910">
    <property type="component" value="Unassembled WGS sequence"/>
</dbReference>
<keyword evidence="3" id="KW-1185">Reference proteome</keyword>
<dbReference type="GO" id="GO:0004674">
    <property type="term" value="F:protein serine/threonine kinase activity"/>
    <property type="evidence" value="ECO:0007669"/>
    <property type="project" value="TreeGrafter"/>
</dbReference>
<dbReference type="InterPro" id="IPR000719">
    <property type="entry name" value="Prot_kinase_dom"/>
</dbReference>
<dbReference type="InterPro" id="IPR011009">
    <property type="entry name" value="Kinase-like_dom_sf"/>
</dbReference>
<name>A0A015LVZ1_RHIIW</name>
<organism evidence="2 3">
    <name type="scientific">Rhizophagus irregularis (strain DAOM 197198w)</name>
    <name type="common">Glomus intraradices</name>
    <dbReference type="NCBI Taxonomy" id="1432141"/>
    <lineage>
        <taxon>Eukaryota</taxon>
        <taxon>Fungi</taxon>
        <taxon>Fungi incertae sedis</taxon>
        <taxon>Mucoromycota</taxon>
        <taxon>Glomeromycotina</taxon>
        <taxon>Glomeromycetes</taxon>
        <taxon>Glomerales</taxon>
        <taxon>Glomeraceae</taxon>
        <taxon>Rhizophagus</taxon>
    </lineage>
</organism>
<dbReference type="HOGENOM" id="CLU_263836_0_0_1"/>
<evidence type="ECO:0000259" key="1">
    <source>
        <dbReference type="PROSITE" id="PS50011"/>
    </source>
</evidence>
<feature type="domain" description="Protein kinase" evidence="1">
    <location>
        <begin position="927"/>
        <end position="1201"/>
    </location>
</feature>
<dbReference type="PANTHER" id="PTHR44329">
    <property type="entry name" value="SERINE/THREONINE-PROTEIN KINASE TNNI3K-RELATED"/>
    <property type="match status" value="1"/>
</dbReference>
<evidence type="ECO:0000313" key="2">
    <source>
        <dbReference type="EMBL" id="EXX58803.1"/>
    </source>
</evidence>
<dbReference type="Pfam" id="PF07714">
    <property type="entry name" value="PK_Tyr_Ser-Thr"/>
    <property type="match status" value="3"/>
</dbReference>
<dbReference type="STRING" id="1432141.A0A015LVZ1"/>
<dbReference type="EMBL" id="JEMT01026601">
    <property type="protein sequence ID" value="EXX58803.1"/>
    <property type="molecule type" value="Genomic_DNA"/>
</dbReference>
<dbReference type="PROSITE" id="PS50011">
    <property type="entry name" value="PROTEIN_KINASE_DOM"/>
    <property type="match status" value="3"/>
</dbReference>
<dbReference type="OrthoDB" id="4062651at2759"/>
<feature type="domain" description="Protein kinase" evidence="1">
    <location>
        <begin position="490"/>
        <end position="792"/>
    </location>
</feature>
<accession>A0A015LVZ1</accession>